<dbReference type="EMBL" id="LGLV01000006">
    <property type="protein sequence ID" value="OBZ95867.1"/>
    <property type="molecule type" value="Genomic_DNA"/>
</dbReference>
<protein>
    <recommendedName>
        <fullName evidence="6">HTH-type transcriptional regulator TtuA</fullName>
    </recommendedName>
    <alternativeName>
        <fullName evidence="7">Tartrate utilization transcriptional regulator</fullName>
    </alternativeName>
</protein>
<evidence type="ECO:0000313" key="9">
    <source>
        <dbReference type="EMBL" id="OBZ95867.1"/>
    </source>
</evidence>
<dbReference type="PROSITE" id="PS50931">
    <property type="entry name" value="HTH_LYSR"/>
    <property type="match status" value="1"/>
</dbReference>
<evidence type="ECO:0000256" key="2">
    <source>
        <dbReference type="ARBA" id="ARBA00023015"/>
    </source>
</evidence>
<comment type="caution">
    <text evidence="9">The sequence shown here is derived from an EMBL/GenBank/DDBJ whole genome shotgun (WGS) entry which is preliminary data.</text>
</comment>
<keyword evidence="10" id="KW-1185">Reference proteome</keyword>
<dbReference type="Pfam" id="PF00126">
    <property type="entry name" value="HTH_1"/>
    <property type="match status" value="1"/>
</dbReference>
<dbReference type="PANTHER" id="PTHR30537:SF74">
    <property type="entry name" value="HTH-TYPE TRANSCRIPTIONAL REGULATOR TRPI"/>
    <property type="match status" value="1"/>
</dbReference>
<dbReference type="CDD" id="cd08432">
    <property type="entry name" value="PBP2_GcdR_TrpI_HvrB_AmpR_like"/>
    <property type="match status" value="1"/>
</dbReference>
<evidence type="ECO:0000259" key="8">
    <source>
        <dbReference type="PROSITE" id="PS50931"/>
    </source>
</evidence>
<comment type="function">
    <text evidence="5">Transcriptional regulator of the ttuABCDE tartrate utilization operon.</text>
</comment>
<dbReference type="GO" id="GO:0003700">
    <property type="term" value="F:DNA-binding transcription factor activity"/>
    <property type="evidence" value="ECO:0007669"/>
    <property type="project" value="InterPro"/>
</dbReference>
<evidence type="ECO:0000256" key="7">
    <source>
        <dbReference type="ARBA" id="ARBA00083243"/>
    </source>
</evidence>
<evidence type="ECO:0000256" key="6">
    <source>
        <dbReference type="ARBA" id="ARBA00067332"/>
    </source>
</evidence>
<dbReference type="InterPro" id="IPR036388">
    <property type="entry name" value="WH-like_DNA-bd_sf"/>
</dbReference>
<name>A0A1C7P3T6_9HYPH</name>
<evidence type="ECO:0000256" key="4">
    <source>
        <dbReference type="ARBA" id="ARBA00023163"/>
    </source>
</evidence>
<dbReference type="InterPro" id="IPR005119">
    <property type="entry name" value="LysR_subst-bd"/>
</dbReference>
<dbReference type="SUPFAM" id="SSF53850">
    <property type="entry name" value="Periplasmic binding protein-like II"/>
    <property type="match status" value="1"/>
</dbReference>
<accession>A0A1C7P3T6</accession>
<evidence type="ECO:0000256" key="5">
    <source>
        <dbReference type="ARBA" id="ARBA00054626"/>
    </source>
</evidence>
<proteinExistence type="inferred from homology"/>
<dbReference type="InterPro" id="IPR000847">
    <property type="entry name" value="LysR_HTH_N"/>
</dbReference>
<keyword evidence="3" id="KW-0238">DNA-binding</keyword>
<evidence type="ECO:0000256" key="1">
    <source>
        <dbReference type="ARBA" id="ARBA00009437"/>
    </source>
</evidence>
<dbReference type="Gene3D" id="1.10.10.10">
    <property type="entry name" value="Winged helix-like DNA-binding domain superfamily/Winged helix DNA-binding domain"/>
    <property type="match status" value="1"/>
</dbReference>
<evidence type="ECO:0000256" key="3">
    <source>
        <dbReference type="ARBA" id="ARBA00023125"/>
    </source>
</evidence>
<feature type="domain" description="HTH lysR-type" evidence="8">
    <location>
        <begin position="7"/>
        <end position="64"/>
    </location>
</feature>
<dbReference type="PANTHER" id="PTHR30537">
    <property type="entry name" value="HTH-TYPE TRANSCRIPTIONAL REGULATOR"/>
    <property type="match status" value="1"/>
</dbReference>
<keyword evidence="2" id="KW-0805">Transcription regulation</keyword>
<organism evidence="9 10">
    <name type="scientific">Pararhizobium polonicum</name>
    <dbReference type="NCBI Taxonomy" id="1612624"/>
    <lineage>
        <taxon>Bacteria</taxon>
        <taxon>Pseudomonadati</taxon>
        <taxon>Pseudomonadota</taxon>
        <taxon>Alphaproteobacteria</taxon>
        <taxon>Hyphomicrobiales</taxon>
        <taxon>Rhizobiaceae</taxon>
        <taxon>Rhizobium/Agrobacterium group</taxon>
        <taxon>Pararhizobium</taxon>
    </lineage>
</organism>
<dbReference type="Gene3D" id="3.40.190.10">
    <property type="entry name" value="Periplasmic binding protein-like II"/>
    <property type="match status" value="2"/>
</dbReference>
<dbReference type="GO" id="GO:0043565">
    <property type="term" value="F:sequence-specific DNA binding"/>
    <property type="evidence" value="ECO:0007669"/>
    <property type="project" value="TreeGrafter"/>
</dbReference>
<dbReference type="PATRIC" id="fig|1612624.7.peg.3473"/>
<dbReference type="Proteomes" id="UP000093111">
    <property type="component" value="Unassembled WGS sequence"/>
</dbReference>
<dbReference type="InterPro" id="IPR036390">
    <property type="entry name" value="WH_DNA-bd_sf"/>
</dbReference>
<sequence>MPHRRLPPLNAVRAFVAAARHASFTVAAAELGVTHGAVSRQIKQLEQHLGVPLFTRGIRQITLTSSGRELFAGMAPALERIATTAAAVAKSAPGSSLRINVRASFAARWLIPQLPRFIRDYPHITPQVITSTVEPERLNRDGFDIVIRRGTAGWPVDLQPQAFLSDRAYLVAAPSLIEKEPVRSVEDLKQHVFLHSETREEDWRRWLRFADAEKLTPSGEMRFDHLDFALRAAADGLGIAVGPASLVANDLMAARLCHVLPGIVQPLDPYYVVAADPANVAASAFIQWVSTEPLDASRLIK</sequence>
<evidence type="ECO:0000313" key="10">
    <source>
        <dbReference type="Proteomes" id="UP000093111"/>
    </source>
</evidence>
<comment type="similarity">
    <text evidence="1">Belongs to the LysR transcriptional regulatory family.</text>
</comment>
<dbReference type="STRING" id="1612624.ADU59_09655"/>
<dbReference type="InterPro" id="IPR058163">
    <property type="entry name" value="LysR-type_TF_proteobact-type"/>
</dbReference>
<dbReference type="AlphaFoldDB" id="A0A1C7P3T6"/>
<dbReference type="GO" id="GO:0006351">
    <property type="term" value="P:DNA-templated transcription"/>
    <property type="evidence" value="ECO:0007669"/>
    <property type="project" value="TreeGrafter"/>
</dbReference>
<reference evidence="9 10" key="1">
    <citation type="journal article" date="2016" name="Syst. Appl. Microbiol.">
        <title>Pararhizobium polonicum sp. nov. isolated from tumors on stone fruit rootstocks.</title>
        <authorList>
            <person name="Pulawska J."/>
            <person name="Kuzmanovic N."/>
            <person name="Willems A."/>
            <person name="Pothier J.F."/>
        </authorList>
    </citation>
    <scope>NUCLEOTIDE SEQUENCE [LARGE SCALE GENOMIC DNA]</scope>
    <source>
        <strain evidence="9 10">F5.1</strain>
    </source>
</reference>
<dbReference type="Pfam" id="PF03466">
    <property type="entry name" value="LysR_substrate"/>
    <property type="match status" value="1"/>
</dbReference>
<keyword evidence="4" id="KW-0804">Transcription</keyword>
<dbReference type="PRINTS" id="PR00039">
    <property type="entry name" value="HTHLYSR"/>
</dbReference>
<dbReference type="RefSeq" id="WP_068954126.1">
    <property type="nucleotide sequence ID" value="NZ_LGLV01000006.1"/>
</dbReference>
<dbReference type="SUPFAM" id="SSF46785">
    <property type="entry name" value="Winged helix' DNA-binding domain"/>
    <property type="match status" value="1"/>
</dbReference>
<dbReference type="FunFam" id="1.10.10.10:FF:000001">
    <property type="entry name" value="LysR family transcriptional regulator"/>
    <property type="match status" value="1"/>
</dbReference>
<gene>
    <name evidence="9" type="ORF">ADU59_09655</name>
</gene>